<feature type="domain" description="Rab-GAP TBC" evidence="2">
    <location>
        <begin position="283"/>
        <end position="471"/>
    </location>
</feature>
<dbReference type="PANTHER" id="PTHR47219">
    <property type="entry name" value="RAB GTPASE-ACTIVATING PROTEIN 1-LIKE"/>
    <property type="match status" value="1"/>
</dbReference>
<dbReference type="Gene3D" id="1.10.8.270">
    <property type="entry name" value="putative rabgap domain of human tbc1 domain family member 14 like domains"/>
    <property type="match status" value="1"/>
</dbReference>
<name>A0A2T3BF63_AMORE</name>
<reference evidence="3 4" key="1">
    <citation type="journal article" date="2018" name="New Phytol.">
        <title>Comparative genomics and transcriptomics depict ericoid mycorrhizal fungi as versatile saprotrophs and plant mutualists.</title>
        <authorList>
            <person name="Martino E."/>
            <person name="Morin E."/>
            <person name="Grelet G.A."/>
            <person name="Kuo A."/>
            <person name="Kohler A."/>
            <person name="Daghino S."/>
            <person name="Barry K.W."/>
            <person name="Cichocki N."/>
            <person name="Clum A."/>
            <person name="Dockter R.B."/>
            <person name="Hainaut M."/>
            <person name="Kuo R.C."/>
            <person name="LaButti K."/>
            <person name="Lindahl B.D."/>
            <person name="Lindquist E.A."/>
            <person name="Lipzen A."/>
            <person name="Khouja H.R."/>
            <person name="Magnuson J."/>
            <person name="Murat C."/>
            <person name="Ohm R.A."/>
            <person name="Singer S.W."/>
            <person name="Spatafora J.W."/>
            <person name="Wang M."/>
            <person name="Veneault-Fourrey C."/>
            <person name="Henrissat B."/>
            <person name="Grigoriev I.V."/>
            <person name="Martin F.M."/>
            <person name="Perotto S."/>
        </authorList>
    </citation>
    <scope>NUCLEOTIDE SEQUENCE [LARGE SCALE GENOMIC DNA]</scope>
    <source>
        <strain evidence="3 4">ATCC 22711</strain>
    </source>
</reference>
<feature type="region of interest" description="Disordered" evidence="1">
    <location>
        <begin position="1025"/>
        <end position="1126"/>
    </location>
</feature>
<dbReference type="SMART" id="SM00164">
    <property type="entry name" value="TBC"/>
    <property type="match status" value="1"/>
</dbReference>
<evidence type="ECO:0000313" key="3">
    <source>
        <dbReference type="EMBL" id="PSS28057.1"/>
    </source>
</evidence>
<dbReference type="GO" id="GO:0031267">
    <property type="term" value="F:small GTPase binding"/>
    <property type="evidence" value="ECO:0007669"/>
    <property type="project" value="TreeGrafter"/>
</dbReference>
<proteinExistence type="predicted"/>
<keyword evidence="4" id="KW-1185">Reference proteome</keyword>
<dbReference type="Gene3D" id="1.10.238.10">
    <property type="entry name" value="EF-hand"/>
    <property type="match status" value="1"/>
</dbReference>
<dbReference type="Gene3D" id="1.10.472.80">
    <property type="entry name" value="Ypt/Rab-GAP domain of gyp1p, domain 3"/>
    <property type="match status" value="1"/>
</dbReference>
<dbReference type="Pfam" id="PF00566">
    <property type="entry name" value="RabGAP-TBC"/>
    <property type="match status" value="1"/>
</dbReference>
<dbReference type="SUPFAM" id="SSF47473">
    <property type="entry name" value="EF-hand"/>
    <property type="match status" value="1"/>
</dbReference>
<dbReference type="InParanoid" id="A0A2T3BF63"/>
<dbReference type="FunCoup" id="A0A2T3BF63">
    <property type="interactions" value="13"/>
</dbReference>
<dbReference type="PROSITE" id="PS50086">
    <property type="entry name" value="TBC_RABGAP"/>
    <property type="match status" value="1"/>
</dbReference>
<dbReference type="GeneID" id="36575983"/>
<feature type="compositionally biased region" description="Basic and acidic residues" evidence="1">
    <location>
        <begin position="1061"/>
        <end position="1075"/>
    </location>
</feature>
<feature type="region of interest" description="Disordered" evidence="1">
    <location>
        <begin position="835"/>
        <end position="905"/>
    </location>
</feature>
<organism evidence="3 4">
    <name type="scientific">Amorphotheca resinae ATCC 22711</name>
    <dbReference type="NCBI Taxonomy" id="857342"/>
    <lineage>
        <taxon>Eukaryota</taxon>
        <taxon>Fungi</taxon>
        <taxon>Dikarya</taxon>
        <taxon>Ascomycota</taxon>
        <taxon>Pezizomycotina</taxon>
        <taxon>Leotiomycetes</taxon>
        <taxon>Helotiales</taxon>
        <taxon>Amorphothecaceae</taxon>
        <taxon>Amorphotheca</taxon>
    </lineage>
</organism>
<dbReference type="PANTHER" id="PTHR47219:SF20">
    <property type="entry name" value="TBC1 DOMAIN FAMILY MEMBER 2B"/>
    <property type="match status" value="1"/>
</dbReference>
<dbReference type="STRING" id="857342.A0A2T3BF63"/>
<evidence type="ECO:0000256" key="1">
    <source>
        <dbReference type="SAM" id="MobiDB-lite"/>
    </source>
</evidence>
<dbReference type="InterPro" id="IPR000195">
    <property type="entry name" value="Rab-GAP-TBC_dom"/>
</dbReference>
<dbReference type="OrthoDB" id="17687at2759"/>
<dbReference type="Gene3D" id="1.10.10.750">
    <property type="entry name" value="Ypt/Rab-GAP domain of gyp1p, domain 1"/>
    <property type="match status" value="1"/>
</dbReference>
<gene>
    <name evidence="3" type="ORF">M430DRAFT_47117</name>
</gene>
<evidence type="ECO:0000313" key="4">
    <source>
        <dbReference type="Proteomes" id="UP000241818"/>
    </source>
</evidence>
<dbReference type="SUPFAM" id="SSF47923">
    <property type="entry name" value="Ypt/Rab-GAP domain of gyp1p"/>
    <property type="match status" value="2"/>
</dbReference>
<dbReference type="AlphaFoldDB" id="A0A2T3BF63"/>
<accession>A0A2T3BF63</accession>
<protein>
    <recommendedName>
        <fullName evidence="2">Rab-GAP TBC domain-containing protein</fullName>
    </recommendedName>
</protein>
<feature type="compositionally biased region" description="Basic and acidic residues" evidence="1">
    <location>
        <begin position="1025"/>
        <end position="1040"/>
    </location>
</feature>
<feature type="compositionally biased region" description="Polar residues" evidence="1">
    <location>
        <begin position="1085"/>
        <end position="1099"/>
    </location>
</feature>
<dbReference type="InterPro" id="IPR050302">
    <property type="entry name" value="Rab_GAP_TBC_domain"/>
</dbReference>
<sequence>MFNFSSLVQKAQSFIDPTQALNISASDRNPAKSTLFRHQFRLPDTQTPLQEINAELTISPPIAYAPNATQGEKDRDRDRGYHYAGKLHLSEAYLCFSTQPTSFLQTASTSTSSGFTGQTHGAGPGGNGFTLPLCAIRRVERLHSQSYQFALAITTWNGISNTPATDSKTPVYQQKITIQLAGTRQACERFCDGLKKGLKSGVGDVGKLKRVVSECYSEHLLSGDSKKSDPPDAGLGMIFKYPGDAKKLRDRSKMRLWAEYLRDNGRNVTLIRQPTFHKLIRVGLPNRLRGEIWELTSGSLFLRLEHPTLYQETLAKFEGRDSLAIDEIEKDLNRSLPEYPGFQSEQGIGRLRRVLTAYSWINEEVGYCQAMNIVVAALLIYMSESQAFFLLSALCDRLLPGYYSTTMYGTLLDQRVFESLVEKTMPILWDHLVKSDVQLSVVSLPWFLSLYINSMPLVFAFRVLDVFFLEGPKVLFQVGLAILRINGEELLDATDDGAFISVLKSYFSKLDESAHPKSENVKLRAVTRFQELMVVAFKEFSGITQSSISEQRMKHKDSVLNNIESFAKRTSIRNLGPDSKRLSVDELGALYDRFYGILYERQQRNQMIQEEAERRAKASRAMAAEVVNGLSETQSIEKGRVGLGPSPTLMDYDGFREFLAGMAKWAITDSPSSPEKENFSEREKHSYFGNSVRRRELSPWGGKPEPADHEFMQRLFRRWDVDMNSALTLQNVVAGLAHIKGKGDIMGSITYFFELYDDDGDGKVDREGILRISEALLFLSRRGLEGSLTPSSSMTGLSEYEAGTGGLIDGAQGSTNERFLSSVSAFIRRCFEYADPDHPQNHEDTPNNKNNSGVGKDSDDGEDLLDLGSPDTETAPSRGNKPTGLAAVPPPSSNPVGIEARRSSSKAQAAAANAALDPSKPLHITLPTFRMVVLADELLEQFFESSFPASFHITDKIAPTPVTSSSPLTTFANLGFNRRTATPTTAGVGGTGSAGLVPPGKGLRGVLDNIVTDGMRVAAEVRRRMDEAQKEMEKNALQRPDDDDEDDDGYESRTPGGYGADAERRSVRSEDRDLLEGADAEAGSSKGQDGVKTTNLSPVSSGSGTGAGGRSRSASTATQKVVEFER</sequence>
<dbReference type="EMBL" id="KZ679006">
    <property type="protein sequence ID" value="PSS28057.1"/>
    <property type="molecule type" value="Genomic_DNA"/>
</dbReference>
<evidence type="ECO:0000259" key="2">
    <source>
        <dbReference type="PROSITE" id="PS50086"/>
    </source>
</evidence>
<dbReference type="InterPro" id="IPR035969">
    <property type="entry name" value="Rab-GAP_TBC_sf"/>
</dbReference>
<dbReference type="InterPro" id="IPR011992">
    <property type="entry name" value="EF-hand-dom_pair"/>
</dbReference>
<dbReference type="FunFam" id="1.10.472.80:FF:000021">
    <property type="entry name" value="GTPase activating protein (Gyp2)"/>
    <property type="match status" value="1"/>
</dbReference>
<dbReference type="FunFam" id="1.10.8.270:FF:000015">
    <property type="entry name" value="GTPase activating protein (Gyp2)"/>
    <property type="match status" value="1"/>
</dbReference>
<feature type="compositionally biased region" description="Basic and acidic residues" evidence="1">
    <location>
        <begin position="835"/>
        <end position="846"/>
    </location>
</feature>
<dbReference type="RefSeq" id="XP_024725582.1">
    <property type="nucleotide sequence ID" value="XM_024867902.1"/>
</dbReference>
<dbReference type="GO" id="GO:0005096">
    <property type="term" value="F:GTPase activator activity"/>
    <property type="evidence" value="ECO:0007669"/>
    <property type="project" value="TreeGrafter"/>
</dbReference>
<dbReference type="Proteomes" id="UP000241818">
    <property type="component" value="Unassembled WGS sequence"/>
</dbReference>